<reference evidence="4" key="1">
    <citation type="submission" date="2011-03" db="EMBL/GenBank/DDBJ databases">
        <title>Draft genome sequence of Brevundimonas diminuta.</title>
        <authorList>
            <person name="Brown P.J.B."/>
            <person name="Buechlein A."/>
            <person name="Hemmerich C."/>
            <person name="Brun Y.V."/>
        </authorList>
    </citation>
    <scope>NUCLEOTIDE SEQUENCE [LARGE SCALE GENOMIC DNA]</scope>
    <source>
        <strain evidence="4">C19</strain>
    </source>
</reference>
<evidence type="ECO:0000313" key="4">
    <source>
        <dbReference type="Proteomes" id="UP000006512"/>
    </source>
</evidence>
<dbReference type="NCBIfam" id="NF000672">
    <property type="entry name" value="PRK00033.1-5"/>
    <property type="match status" value="1"/>
</dbReference>
<organism evidence="3 4">
    <name type="scientific">Asticcacaulis biprosthecium C19</name>
    <dbReference type="NCBI Taxonomy" id="715226"/>
    <lineage>
        <taxon>Bacteria</taxon>
        <taxon>Pseudomonadati</taxon>
        <taxon>Pseudomonadota</taxon>
        <taxon>Alphaproteobacteria</taxon>
        <taxon>Caulobacterales</taxon>
        <taxon>Caulobacteraceae</taxon>
        <taxon>Asticcacaulis</taxon>
    </lineage>
</organism>
<sequence length="161" mass="18157">MDYLVITTRQTYLRTVAARALLDLETAGFEAKTQMRLVLLRRDILASREATVAASKGTAGTRPAGSPLAVVETKPKPQKPSLYRVLILNDDYTPMEFVVYVLERFFNKSREDATRIMLHVHQTGVGVCGVYTYEVAETKVAQVVDMARRHQHPLQCTMEKD</sequence>
<comment type="similarity">
    <text evidence="1">Belongs to the ClpS family.</text>
</comment>
<keyword evidence="3" id="KW-0378">Hydrolase</keyword>
<evidence type="ECO:0000256" key="1">
    <source>
        <dbReference type="HAMAP-Rule" id="MF_00302"/>
    </source>
</evidence>
<dbReference type="GO" id="GO:0006508">
    <property type="term" value="P:proteolysis"/>
    <property type="evidence" value="ECO:0007669"/>
    <property type="project" value="UniProtKB-UniRule"/>
</dbReference>
<dbReference type="Proteomes" id="UP000006512">
    <property type="component" value="Unassembled WGS sequence"/>
</dbReference>
<dbReference type="STRING" id="715226.ABI_41890"/>
<dbReference type="AlphaFoldDB" id="F4QSP6"/>
<dbReference type="PANTHER" id="PTHR33473">
    <property type="entry name" value="ATP-DEPENDENT CLP PROTEASE ADAPTER PROTEIN CLPS1, CHLOROPLASTIC"/>
    <property type="match status" value="1"/>
</dbReference>
<comment type="function">
    <text evidence="1">Involved in the modulation of the specificity of the ClpAP-mediated ATP-dependent protein degradation.</text>
</comment>
<feature type="domain" description="Adaptor protein ClpS core" evidence="2">
    <location>
        <begin position="78"/>
        <end position="157"/>
    </location>
</feature>
<protein>
    <recommendedName>
        <fullName evidence="1">ATP-dependent Clp protease adapter protein ClpS</fullName>
    </recommendedName>
</protein>
<proteinExistence type="inferred from homology"/>
<dbReference type="eggNOG" id="COG2127">
    <property type="taxonomic scope" value="Bacteria"/>
</dbReference>
<dbReference type="FunFam" id="3.30.1390.10:FF:000002">
    <property type="entry name" value="ATP-dependent Clp protease adapter protein ClpS"/>
    <property type="match status" value="1"/>
</dbReference>
<dbReference type="SUPFAM" id="SSF54736">
    <property type="entry name" value="ClpS-like"/>
    <property type="match status" value="1"/>
</dbReference>
<dbReference type="GO" id="GO:0008233">
    <property type="term" value="F:peptidase activity"/>
    <property type="evidence" value="ECO:0007669"/>
    <property type="project" value="UniProtKB-KW"/>
</dbReference>
<dbReference type="HAMAP" id="MF_00302">
    <property type="entry name" value="ClpS"/>
    <property type="match status" value="1"/>
</dbReference>
<accession>F4QSP6</accession>
<keyword evidence="3" id="KW-0645">Protease</keyword>
<dbReference type="PANTHER" id="PTHR33473:SF19">
    <property type="entry name" value="ATP-DEPENDENT CLP PROTEASE ADAPTER PROTEIN CLPS"/>
    <property type="match status" value="1"/>
</dbReference>
<gene>
    <name evidence="1" type="primary">clpS</name>
    <name evidence="3" type="ORF">ABI_41890</name>
</gene>
<dbReference type="GO" id="GO:0030163">
    <property type="term" value="P:protein catabolic process"/>
    <property type="evidence" value="ECO:0007669"/>
    <property type="project" value="InterPro"/>
</dbReference>
<dbReference type="NCBIfam" id="NF000669">
    <property type="entry name" value="PRK00033.1-2"/>
    <property type="match status" value="1"/>
</dbReference>
<dbReference type="InterPro" id="IPR022935">
    <property type="entry name" value="ClpS"/>
</dbReference>
<evidence type="ECO:0000259" key="2">
    <source>
        <dbReference type="Pfam" id="PF02617"/>
    </source>
</evidence>
<comment type="subunit">
    <text evidence="1">Binds to the N-terminal domain of the chaperone ClpA.</text>
</comment>
<dbReference type="InterPro" id="IPR014719">
    <property type="entry name" value="Ribosomal_bL12_C/ClpS-like"/>
</dbReference>
<dbReference type="Gene3D" id="3.30.1390.10">
    <property type="match status" value="1"/>
</dbReference>
<evidence type="ECO:0000313" key="3">
    <source>
        <dbReference type="EMBL" id="EGF89766.1"/>
    </source>
</evidence>
<dbReference type="InterPro" id="IPR003769">
    <property type="entry name" value="ClpS_core"/>
</dbReference>
<name>F4QSP6_9CAUL</name>
<keyword evidence="4" id="KW-1185">Reference proteome</keyword>
<dbReference type="HOGENOM" id="CLU_134358_0_1_5"/>
<dbReference type="Pfam" id="PF02617">
    <property type="entry name" value="ClpS"/>
    <property type="match status" value="1"/>
</dbReference>
<dbReference type="EMBL" id="GL883080">
    <property type="protein sequence ID" value="EGF89766.1"/>
    <property type="molecule type" value="Genomic_DNA"/>
</dbReference>